<proteinExistence type="predicted"/>
<dbReference type="CDD" id="cd05162">
    <property type="entry name" value="PWWP"/>
    <property type="match status" value="1"/>
</dbReference>
<dbReference type="Proteomes" id="UP001396334">
    <property type="component" value="Unassembled WGS sequence"/>
</dbReference>
<name>A0ABR2TI32_9ROSI</name>
<evidence type="ECO:0000313" key="4">
    <source>
        <dbReference type="Proteomes" id="UP001396334"/>
    </source>
</evidence>
<dbReference type="EMBL" id="JBBPBN010000005">
    <property type="protein sequence ID" value="KAK9037011.1"/>
    <property type="molecule type" value="Genomic_DNA"/>
</dbReference>
<dbReference type="PROSITE" id="PS50812">
    <property type="entry name" value="PWWP"/>
    <property type="match status" value="1"/>
</dbReference>
<keyword evidence="4" id="KW-1185">Reference proteome</keyword>
<dbReference type="InterPro" id="IPR000313">
    <property type="entry name" value="PWWP_dom"/>
</dbReference>
<dbReference type="InterPro" id="IPR052657">
    <property type="entry name" value="PDP_family_Arabidopsis"/>
</dbReference>
<dbReference type="SMART" id="SM00293">
    <property type="entry name" value="PWWP"/>
    <property type="match status" value="1"/>
</dbReference>
<evidence type="ECO:0000313" key="3">
    <source>
        <dbReference type="EMBL" id="KAK9037011.1"/>
    </source>
</evidence>
<feature type="compositionally biased region" description="Basic and acidic residues" evidence="1">
    <location>
        <begin position="283"/>
        <end position="295"/>
    </location>
</feature>
<dbReference type="PANTHER" id="PTHR10688">
    <property type="entry name" value="PWWP DOMAIN-CONTAINING PROTEIN"/>
    <property type="match status" value="1"/>
</dbReference>
<feature type="compositionally biased region" description="Low complexity" evidence="1">
    <location>
        <begin position="33"/>
        <end position="49"/>
    </location>
</feature>
<reference evidence="3 4" key="1">
    <citation type="journal article" date="2024" name="G3 (Bethesda)">
        <title>Genome assembly of Hibiscus sabdariffa L. provides insights into metabolisms of medicinal natural products.</title>
        <authorList>
            <person name="Kim T."/>
        </authorList>
    </citation>
    <scope>NUCLEOTIDE SEQUENCE [LARGE SCALE GENOMIC DNA]</scope>
    <source>
        <strain evidence="3">TK-2024</strain>
        <tissue evidence="3">Old leaves</tissue>
    </source>
</reference>
<accession>A0ABR2TI32</accession>
<evidence type="ECO:0000256" key="1">
    <source>
        <dbReference type="SAM" id="MobiDB-lite"/>
    </source>
</evidence>
<evidence type="ECO:0000259" key="2">
    <source>
        <dbReference type="PROSITE" id="PS50812"/>
    </source>
</evidence>
<dbReference type="SUPFAM" id="SSF63748">
    <property type="entry name" value="Tudor/PWWP/MBT"/>
    <property type="match status" value="1"/>
</dbReference>
<comment type="caution">
    <text evidence="3">The sequence shown here is derived from an EMBL/GenBank/DDBJ whole genome shotgun (WGS) entry which is preliminary data.</text>
</comment>
<dbReference type="Pfam" id="PF00855">
    <property type="entry name" value="PWWP"/>
    <property type="match status" value="1"/>
</dbReference>
<feature type="compositionally biased region" description="Polar residues" evidence="1">
    <location>
        <begin position="265"/>
        <end position="278"/>
    </location>
</feature>
<dbReference type="PANTHER" id="PTHR10688:SF14">
    <property type="entry name" value="PWWP DOMAIN-CONTAINING PROTEIN"/>
    <property type="match status" value="1"/>
</dbReference>
<protein>
    <recommendedName>
        <fullName evidence="2">PWWP domain-containing protein</fullName>
    </recommendedName>
</protein>
<feature type="region of interest" description="Disordered" evidence="1">
    <location>
        <begin position="244"/>
        <end position="299"/>
    </location>
</feature>
<feature type="domain" description="PWWP" evidence="2">
    <location>
        <begin position="150"/>
        <end position="211"/>
    </location>
</feature>
<organism evidence="3 4">
    <name type="scientific">Hibiscus sabdariffa</name>
    <name type="common">roselle</name>
    <dbReference type="NCBI Taxonomy" id="183260"/>
    <lineage>
        <taxon>Eukaryota</taxon>
        <taxon>Viridiplantae</taxon>
        <taxon>Streptophyta</taxon>
        <taxon>Embryophyta</taxon>
        <taxon>Tracheophyta</taxon>
        <taxon>Spermatophyta</taxon>
        <taxon>Magnoliopsida</taxon>
        <taxon>eudicotyledons</taxon>
        <taxon>Gunneridae</taxon>
        <taxon>Pentapetalae</taxon>
        <taxon>rosids</taxon>
        <taxon>malvids</taxon>
        <taxon>Malvales</taxon>
        <taxon>Malvaceae</taxon>
        <taxon>Malvoideae</taxon>
        <taxon>Hibiscus</taxon>
    </lineage>
</organism>
<sequence length="325" mass="36082">MANKKQKIKELDQIHNVPKFTKLPRKAEPLNKRSSSSSSSSRPASSSAPGSLQQCFYDRDEASSVTLTNFDDKKDGRKKVLDSVYSSKSCDKNSESVLNFNEFPAVEAEPVALDKVSDSCSGRVVQKVVEQESDAEKLLVRGSNGVCITPGNAVWAKTASQVWWPAEIISRRSILADSRFQQTEENVLVKFYGKQNSVWVDSARDLSMLEDCFEERSCNSVEIFQDALKQAIVQRKEHIKSCRQLPGSPYPFTQSDRQDHKSGKRASSISSKTGSNVVKQVGNKKESKSTIRVDGTRYPLKSGEGARRLKIMRHLGLTAPVGSPF</sequence>
<dbReference type="Gene3D" id="2.30.30.140">
    <property type="match status" value="1"/>
</dbReference>
<gene>
    <name evidence="3" type="ORF">V6N11_021934</name>
</gene>
<feature type="region of interest" description="Disordered" evidence="1">
    <location>
        <begin position="1"/>
        <end position="57"/>
    </location>
</feature>